<name>A0ABW5PKC6_9BACL</name>
<dbReference type="EMBL" id="JBHUME010000019">
    <property type="protein sequence ID" value="MFD2615486.1"/>
    <property type="molecule type" value="Genomic_DNA"/>
</dbReference>
<protein>
    <submittedName>
        <fullName evidence="1">Stage II sporulation protein R</fullName>
    </submittedName>
</protein>
<proteinExistence type="predicted"/>
<evidence type="ECO:0000313" key="2">
    <source>
        <dbReference type="Proteomes" id="UP001597541"/>
    </source>
</evidence>
<evidence type="ECO:0000313" key="1">
    <source>
        <dbReference type="EMBL" id="MFD2615486.1"/>
    </source>
</evidence>
<dbReference type="NCBIfam" id="TIGR02837">
    <property type="entry name" value="spore_II_R"/>
    <property type="match status" value="1"/>
</dbReference>
<gene>
    <name evidence="1" type="primary">spoIIR</name>
    <name evidence="1" type="ORF">ACFSUF_24065</name>
</gene>
<dbReference type="Proteomes" id="UP001597541">
    <property type="component" value="Unassembled WGS sequence"/>
</dbReference>
<reference evidence="2" key="1">
    <citation type="journal article" date="2019" name="Int. J. Syst. Evol. Microbiol.">
        <title>The Global Catalogue of Microorganisms (GCM) 10K type strain sequencing project: providing services to taxonomists for standard genome sequencing and annotation.</title>
        <authorList>
            <consortium name="The Broad Institute Genomics Platform"/>
            <consortium name="The Broad Institute Genome Sequencing Center for Infectious Disease"/>
            <person name="Wu L."/>
            <person name="Ma J."/>
        </authorList>
    </citation>
    <scope>NUCLEOTIDE SEQUENCE [LARGE SCALE GENOMIC DNA]</scope>
    <source>
        <strain evidence="2">KCTC 3950</strain>
    </source>
</reference>
<keyword evidence="2" id="KW-1185">Reference proteome</keyword>
<dbReference type="Pfam" id="PF09551">
    <property type="entry name" value="Spore_II_R"/>
    <property type="match status" value="1"/>
</dbReference>
<accession>A0ABW5PKC6</accession>
<dbReference type="RefSeq" id="WP_377607406.1">
    <property type="nucleotide sequence ID" value="NZ_JBHUME010000019.1"/>
</dbReference>
<dbReference type="InterPro" id="IPR014202">
    <property type="entry name" value="Spore_II_R"/>
</dbReference>
<comment type="caution">
    <text evidence="1">The sequence shown here is derived from an EMBL/GenBank/DDBJ whole genome shotgun (WGS) entry which is preliminary data.</text>
</comment>
<organism evidence="1 2">
    <name type="scientific">Paenibacillus gansuensis</name>
    <dbReference type="NCBI Taxonomy" id="306542"/>
    <lineage>
        <taxon>Bacteria</taxon>
        <taxon>Bacillati</taxon>
        <taxon>Bacillota</taxon>
        <taxon>Bacilli</taxon>
        <taxon>Bacillales</taxon>
        <taxon>Paenibacillaceae</taxon>
        <taxon>Paenibacillus</taxon>
    </lineage>
</organism>
<sequence length="235" mass="25796">MVKRSAASVRYYIFLAFSMIMLVMNWQSDITHAMAVSGTIPQESIRLRILANSDTPVDQWTKRKVKDAVVKQMTQWVSGPTTLAEAREIVQSHLPELEQVIGEEIRKLGFDYSYKAELAVVNFPTKMYGNRQYPAGSYEALRITLGKGEGQNWWCVLFPPLCFVDGVSGEKTASAAAAEPAKGAAAVSKGDATAAATAQASHADGTAISAEQPEVRFFLWDLLMNILEAVQGWFA</sequence>